<sequence>MIVFLLLVNLGYSIKIFPTFAVVRGSSMYIPNPILLMSLSGMVEIPRL</sequence>
<evidence type="ECO:0000313" key="1">
    <source>
        <dbReference type="EMBL" id="SPD76462.1"/>
    </source>
</evidence>
<accession>A0A445N421</accession>
<dbReference type="EMBL" id="OJIN01000243">
    <property type="protein sequence ID" value="SPD76462.1"/>
    <property type="molecule type" value="Genomic_DNA"/>
</dbReference>
<gene>
    <name evidence="1" type="ORF">PITCH_A960004</name>
</gene>
<dbReference type="AlphaFoldDB" id="A0A445N421"/>
<protein>
    <submittedName>
        <fullName evidence="1">Uncharacterized protein</fullName>
    </submittedName>
</protein>
<organism evidence="1">
    <name type="scientific">uncultured Desulfobacterium sp</name>
    <dbReference type="NCBI Taxonomy" id="201089"/>
    <lineage>
        <taxon>Bacteria</taxon>
        <taxon>Pseudomonadati</taxon>
        <taxon>Thermodesulfobacteriota</taxon>
        <taxon>Desulfobacteria</taxon>
        <taxon>Desulfobacterales</taxon>
        <taxon>Desulfobacteriaceae</taxon>
        <taxon>Desulfobacterium</taxon>
        <taxon>environmental samples</taxon>
    </lineage>
</organism>
<proteinExistence type="predicted"/>
<name>A0A445N421_9BACT</name>
<reference evidence="1" key="1">
    <citation type="submission" date="2018-01" db="EMBL/GenBank/DDBJ databases">
        <authorList>
            <person name="Regsiter A."/>
            <person name="William W."/>
        </authorList>
    </citation>
    <scope>NUCLEOTIDE SEQUENCE</scope>
    <source>
        <strain evidence="1">TRIP AH-1</strain>
    </source>
</reference>